<evidence type="ECO:0000313" key="1">
    <source>
        <dbReference type="EMBL" id="MBM0634918.1"/>
    </source>
</evidence>
<comment type="caution">
    <text evidence="1">The sequence shown here is derived from an EMBL/GenBank/DDBJ whole genome shotgun (WGS) entry which is preliminary data.</text>
</comment>
<gene>
    <name evidence="1" type="ORF">JDW19_17560</name>
</gene>
<organism evidence="1 2">
    <name type="scientific">Paenibacillus polymyxa</name>
    <name type="common">Bacillus polymyxa</name>
    <dbReference type="NCBI Taxonomy" id="1406"/>
    <lineage>
        <taxon>Bacteria</taxon>
        <taxon>Bacillati</taxon>
        <taxon>Bacillota</taxon>
        <taxon>Bacilli</taxon>
        <taxon>Bacillales</taxon>
        <taxon>Paenibacillaceae</taxon>
        <taxon>Paenibacillus</taxon>
    </lineage>
</organism>
<protein>
    <submittedName>
        <fullName evidence="1">Uncharacterized protein</fullName>
    </submittedName>
</protein>
<accession>A0A8I1IUK4</accession>
<evidence type="ECO:0000313" key="2">
    <source>
        <dbReference type="Proteomes" id="UP000650605"/>
    </source>
</evidence>
<name>A0A8I1IUK4_PAEPO</name>
<dbReference type="AlphaFoldDB" id="A0A8I1IUK4"/>
<dbReference type="Proteomes" id="UP000650605">
    <property type="component" value="Unassembled WGS sequence"/>
</dbReference>
<reference evidence="1" key="1">
    <citation type="submission" date="2020-12" db="EMBL/GenBank/DDBJ databases">
        <title>Paenibacillus polymyxa LMG 27872: a double-edged sword.</title>
        <authorList>
            <person name="Langendries S."/>
            <person name="Garcia Mendez S."/>
            <person name="Beirinckx S."/>
            <person name="Viaene T."/>
            <person name="Baeyen S."/>
            <person name="Goeminne G."/>
            <person name="Willems A."/>
            <person name="Debode J."/>
            <person name="Goormachtig S."/>
        </authorList>
    </citation>
    <scope>NUCLEOTIDE SEQUENCE</scope>
    <source>
        <strain evidence="1">LMG 27872</strain>
    </source>
</reference>
<proteinExistence type="predicted"/>
<dbReference type="EMBL" id="JAEHFQ010000010">
    <property type="protein sequence ID" value="MBM0634918.1"/>
    <property type="molecule type" value="Genomic_DNA"/>
</dbReference>
<dbReference type="RefSeq" id="WP_069010454.1">
    <property type="nucleotide sequence ID" value="NZ_ALJV01000060.1"/>
</dbReference>
<sequence>MSYFKFRASACLFIISLMLVLSAMLQVGVRLQRKAVNRLLPRPHQLEMKLPRVHMKVIKVQLLFLFNVGY</sequence>